<dbReference type="RefSeq" id="WP_058022618.1">
    <property type="nucleotide sequence ID" value="NZ_CP013189.1"/>
</dbReference>
<protein>
    <recommendedName>
        <fullName evidence="4">Nitrogen fixation protein FixH</fullName>
    </recommendedName>
</protein>
<keyword evidence="3" id="KW-1185">Reference proteome</keyword>
<dbReference type="OrthoDB" id="5295180at2"/>
<name>A0A0S2KGP7_9GAMM</name>
<dbReference type="AlphaFoldDB" id="A0A0S2KGP7"/>
<dbReference type="Proteomes" id="UP000065641">
    <property type="component" value="Chromosome"/>
</dbReference>
<accession>A0A0S2KGP7</accession>
<reference evidence="2 3" key="1">
    <citation type="submission" date="2015-11" db="EMBL/GenBank/DDBJ databases">
        <authorList>
            <person name="Zhang Y."/>
            <person name="Guo Z."/>
        </authorList>
    </citation>
    <scope>NUCLEOTIDE SEQUENCE [LARGE SCALE GENOMIC DNA]</scope>
    <source>
        <strain evidence="2 3">KCTC 32221</strain>
    </source>
</reference>
<keyword evidence="1" id="KW-1133">Transmembrane helix</keyword>
<dbReference type="Pfam" id="PF05751">
    <property type="entry name" value="FixH"/>
    <property type="match status" value="1"/>
</dbReference>
<feature type="transmembrane region" description="Helical" evidence="1">
    <location>
        <begin position="12"/>
        <end position="34"/>
    </location>
</feature>
<proteinExistence type="predicted"/>
<dbReference type="InterPro" id="IPR008620">
    <property type="entry name" value="FixH"/>
</dbReference>
<dbReference type="STRING" id="1249552.PS2015_2571"/>
<evidence type="ECO:0000256" key="1">
    <source>
        <dbReference type="SAM" id="Phobius"/>
    </source>
</evidence>
<evidence type="ECO:0008006" key="4">
    <source>
        <dbReference type="Google" id="ProtNLM"/>
    </source>
</evidence>
<keyword evidence="1" id="KW-0472">Membrane</keyword>
<evidence type="ECO:0000313" key="2">
    <source>
        <dbReference type="EMBL" id="ALO47204.1"/>
    </source>
</evidence>
<dbReference type="EMBL" id="CP013189">
    <property type="protein sequence ID" value="ALO47204.1"/>
    <property type="molecule type" value="Genomic_DNA"/>
</dbReference>
<dbReference type="KEGG" id="pspi:PS2015_2571"/>
<evidence type="ECO:0000313" key="3">
    <source>
        <dbReference type="Proteomes" id="UP000065641"/>
    </source>
</evidence>
<gene>
    <name evidence="2" type="ORF">PS2015_2571</name>
</gene>
<sequence length="163" mass="18521">MSQQPWYRHRWPWILISVPVISVILGVVLLTIAFNNPAILVVDNYYSEGRAINQSLAMDDAATERGISANLQLSGDGFRVTLNGSDDAALRLFIYHATDPQRDQQFILLPDESNGFRPASAEEEAALDTLLRSNNIWYFEVRGETDLWRLRQRVESPTSEIEL</sequence>
<keyword evidence="1" id="KW-0812">Transmembrane</keyword>
<organism evidence="2 3">
    <name type="scientific">Pseudohongiella spirulinae</name>
    <dbReference type="NCBI Taxonomy" id="1249552"/>
    <lineage>
        <taxon>Bacteria</taxon>
        <taxon>Pseudomonadati</taxon>
        <taxon>Pseudomonadota</taxon>
        <taxon>Gammaproteobacteria</taxon>
        <taxon>Pseudomonadales</taxon>
        <taxon>Pseudohongiellaceae</taxon>
        <taxon>Pseudohongiella</taxon>
    </lineage>
</organism>